<dbReference type="InterPro" id="IPR010920">
    <property type="entry name" value="LSM_dom_sf"/>
</dbReference>
<evidence type="ECO:0000256" key="4">
    <source>
        <dbReference type="ARBA" id="ARBA00022664"/>
    </source>
</evidence>
<dbReference type="Pfam" id="PF01423">
    <property type="entry name" value="LSM"/>
    <property type="match status" value="1"/>
</dbReference>
<dbReference type="SMART" id="SM00651">
    <property type="entry name" value="Sm"/>
    <property type="match status" value="1"/>
</dbReference>
<dbReference type="Gene3D" id="2.30.30.100">
    <property type="match status" value="1"/>
</dbReference>
<evidence type="ECO:0000256" key="5">
    <source>
        <dbReference type="ARBA" id="ARBA00023187"/>
    </source>
</evidence>
<feature type="compositionally biased region" description="Pro residues" evidence="9">
    <location>
        <begin position="513"/>
        <end position="523"/>
    </location>
</feature>
<dbReference type="InterPro" id="IPR047575">
    <property type="entry name" value="Sm"/>
</dbReference>
<dbReference type="CDD" id="cd01721">
    <property type="entry name" value="Sm_D3"/>
    <property type="match status" value="1"/>
</dbReference>
<dbReference type="GO" id="GO:0005681">
    <property type="term" value="C:spliceosomal complex"/>
    <property type="evidence" value="ECO:0007669"/>
    <property type="project" value="InterPro"/>
</dbReference>
<dbReference type="SUPFAM" id="SSF53067">
    <property type="entry name" value="Actin-like ATPase domain"/>
    <property type="match status" value="2"/>
</dbReference>
<dbReference type="InterPro" id="IPR034099">
    <property type="entry name" value="SmD3"/>
</dbReference>
<protein>
    <submittedName>
        <fullName evidence="11">Fungal specific actin related protein</fullName>
    </submittedName>
</protein>
<dbReference type="PANTHER" id="PTHR11937">
    <property type="entry name" value="ACTIN"/>
    <property type="match status" value="1"/>
</dbReference>
<feature type="region of interest" description="Disordered" evidence="9">
    <location>
        <begin position="509"/>
        <end position="560"/>
    </location>
</feature>
<sequence>MGHIITVEGKNGVVYRGKLFEAEDSMSISLTACTVTHRDGRVTQLDQVYIRGAAIKFYVVPDMLSQAPMFKRGIASGGMKGRGIGTARGRATIMRAASLLTSSPHYTTSLRSRHSLYGTEDRVVLDLGSRIWKVGFSGEAQPRECRSVVSELARERAERRAGSTTGTRAEDEEDKSFWALEKAEPSEEEWLIREERGKRLLRKIWFENLMIDPRTRKVIVVENPLLSTRVKDMIARILFDNLQIPSLSFASAPLLALMAAGIVTGLVVDVGNLETTVLPVFHARPLFPSLTTTPRAGSRLNRRLRSLLLAFGSYAAPPSSLNSMAPPTIGRIPRELLTEELVEEIKTRLCFVGEEVPLDSSRGEREAWALSGSAMSIGAASTRPDDFDDPSDSDSELLKDLSSRFSSTSTAKPVSFRIPNLSQVAVVNGTGRGWIQVPGWVRERAAEVLWEDDGDGDERGLAGVVLDCLLKLPLDIRKPMASSILLTGGTAMLPGFFPRFEAALFAQLDRSHPPSPPPSPPSPAASVEPPSSDTAEAMSMDTPASSAPSHASEANAKRRRRHALATRLHNLRHSPRYAPLVPLARHLAILNFPSRSSSASSTAPPSTLARQREGSAPAFSPALQSWIGGSLAGALKTGGPEIAREQWDAGLRLAEAEEAEGEEGEEFEEREVIRPALPDWTRIA</sequence>
<dbReference type="InterPro" id="IPR004000">
    <property type="entry name" value="Actin"/>
</dbReference>
<proteinExistence type="inferred from homology"/>
<comment type="subcellular location">
    <subcellularLocation>
        <location evidence="2">Cytoplasm</location>
        <location evidence="2">Cytosol</location>
    </subcellularLocation>
    <subcellularLocation>
        <location evidence="1">Nucleus</location>
    </subcellularLocation>
</comment>
<name>A0A511KS95_RHOTO</name>
<evidence type="ECO:0000256" key="1">
    <source>
        <dbReference type="ARBA" id="ARBA00004123"/>
    </source>
</evidence>
<dbReference type="SUPFAM" id="SSF50182">
    <property type="entry name" value="Sm-like ribonucleoproteins"/>
    <property type="match status" value="1"/>
</dbReference>
<evidence type="ECO:0000256" key="9">
    <source>
        <dbReference type="SAM" id="MobiDB-lite"/>
    </source>
</evidence>
<accession>A0A511KS95</accession>
<evidence type="ECO:0000256" key="8">
    <source>
        <dbReference type="RuleBase" id="RU000487"/>
    </source>
</evidence>
<dbReference type="FunFam" id="2.30.30.100:FF:000002">
    <property type="entry name" value="Small nuclear ribonucleoprotein Sm D3"/>
    <property type="match status" value="1"/>
</dbReference>
<dbReference type="OrthoDB" id="337660at2759"/>
<organism evidence="11 12">
    <name type="scientific">Rhodotorula toruloides</name>
    <name type="common">Yeast</name>
    <name type="synonym">Rhodosporidium toruloides</name>
    <dbReference type="NCBI Taxonomy" id="5286"/>
    <lineage>
        <taxon>Eukaryota</taxon>
        <taxon>Fungi</taxon>
        <taxon>Dikarya</taxon>
        <taxon>Basidiomycota</taxon>
        <taxon>Pucciniomycotina</taxon>
        <taxon>Microbotryomycetes</taxon>
        <taxon>Sporidiobolales</taxon>
        <taxon>Sporidiobolaceae</taxon>
        <taxon>Rhodotorula</taxon>
    </lineage>
</organism>
<comment type="similarity">
    <text evidence="8">Belongs to the actin family.</text>
</comment>
<gene>
    <name evidence="11" type="ORF">Rt10032_c20g6401</name>
</gene>
<keyword evidence="6" id="KW-0539">Nucleus</keyword>
<keyword evidence="7" id="KW-0687">Ribonucleoprotein</keyword>
<dbReference type="GO" id="GO:0005829">
    <property type="term" value="C:cytosol"/>
    <property type="evidence" value="ECO:0007669"/>
    <property type="project" value="UniProtKB-SubCell"/>
</dbReference>
<evidence type="ECO:0000256" key="2">
    <source>
        <dbReference type="ARBA" id="ARBA00004514"/>
    </source>
</evidence>
<dbReference type="SMART" id="SM00268">
    <property type="entry name" value="ACTIN"/>
    <property type="match status" value="1"/>
</dbReference>
<dbReference type="InterPro" id="IPR043129">
    <property type="entry name" value="ATPase_NBD"/>
</dbReference>
<keyword evidence="4" id="KW-0507">mRNA processing</keyword>
<reference evidence="11 12" key="1">
    <citation type="submission" date="2019-07" db="EMBL/GenBank/DDBJ databases">
        <title>Rhodotorula toruloides NBRC10032 genome sequencing.</title>
        <authorList>
            <person name="Shida Y."/>
            <person name="Takaku H."/>
            <person name="Ogasawara W."/>
            <person name="Mori K."/>
        </authorList>
    </citation>
    <scope>NUCLEOTIDE SEQUENCE [LARGE SCALE GENOMIC DNA]</scope>
    <source>
        <strain evidence="11 12">NBRC10032</strain>
    </source>
</reference>
<dbReference type="PROSITE" id="PS52002">
    <property type="entry name" value="SM"/>
    <property type="match status" value="1"/>
</dbReference>
<dbReference type="GO" id="GO:0005685">
    <property type="term" value="C:U1 snRNP"/>
    <property type="evidence" value="ECO:0007669"/>
    <property type="project" value="UniProtKB-ARBA"/>
</dbReference>
<feature type="domain" description="Sm" evidence="10">
    <location>
        <begin position="1"/>
        <end position="64"/>
    </location>
</feature>
<dbReference type="Gene3D" id="3.90.640.10">
    <property type="entry name" value="Actin, Chain A, domain 4"/>
    <property type="match status" value="1"/>
</dbReference>
<dbReference type="GO" id="GO:0003723">
    <property type="term" value="F:RNA binding"/>
    <property type="evidence" value="ECO:0007669"/>
    <property type="project" value="InterPro"/>
</dbReference>
<dbReference type="Gene3D" id="3.30.420.40">
    <property type="match status" value="2"/>
</dbReference>
<evidence type="ECO:0000256" key="3">
    <source>
        <dbReference type="ARBA" id="ARBA00008146"/>
    </source>
</evidence>
<keyword evidence="5" id="KW-0508">mRNA splicing</keyword>
<feature type="compositionally biased region" description="Low complexity" evidence="9">
    <location>
        <begin position="594"/>
        <end position="609"/>
    </location>
</feature>
<dbReference type="InterPro" id="IPR001163">
    <property type="entry name" value="Sm_dom_euk/arc"/>
</dbReference>
<evidence type="ECO:0000256" key="7">
    <source>
        <dbReference type="ARBA" id="ARBA00023274"/>
    </source>
</evidence>
<feature type="region of interest" description="Disordered" evidence="9">
    <location>
        <begin position="594"/>
        <end position="621"/>
    </location>
</feature>
<evidence type="ECO:0000259" key="10">
    <source>
        <dbReference type="PROSITE" id="PS52002"/>
    </source>
</evidence>
<evidence type="ECO:0000256" key="6">
    <source>
        <dbReference type="ARBA" id="ARBA00023242"/>
    </source>
</evidence>
<evidence type="ECO:0000313" key="11">
    <source>
        <dbReference type="EMBL" id="GEM12384.1"/>
    </source>
</evidence>
<comment type="similarity">
    <text evidence="3">Belongs to the snRNP core protein family.</text>
</comment>
<dbReference type="Proteomes" id="UP000321518">
    <property type="component" value="Unassembled WGS sequence"/>
</dbReference>
<evidence type="ECO:0000313" key="12">
    <source>
        <dbReference type="Proteomes" id="UP000321518"/>
    </source>
</evidence>
<dbReference type="GO" id="GO:0000387">
    <property type="term" value="P:spliceosomal snRNP assembly"/>
    <property type="evidence" value="ECO:0007669"/>
    <property type="project" value="InterPro"/>
</dbReference>
<dbReference type="EMBL" id="BJWK01000020">
    <property type="protein sequence ID" value="GEM12384.1"/>
    <property type="molecule type" value="Genomic_DNA"/>
</dbReference>
<dbReference type="Pfam" id="PF00022">
    <property type="entry name" value="Actin"/>
    <property type="match status" value="1"/>
</dbReference>
<dbReference type="AlphaFoldDB" id="A0A511KS95"/>
<comment type="caution">
    <text evidence="11">The sequence shown here is derived from an EMBL/GenBank/DDBJ whole genome shotgun (WGS) entry which is preliminary data.</text>
</comment>
<feature type="compositionally biased region" description="Low complexity" evidence="9">
    <location>
        <begin position="544"/>
        <end position="554"/>
    </location>
</feature>